<dbReference type="PROSITE" id="PS51731">
    <property type="entry name" value="GNAT_NAGS"/>
    <property type="match status" value="1"/>
</dbReference>
<comment type="caution">
    <text evidence="18">The sequence shown here is derived from an EMBL/GenBank/DDBJ whole genome shotgun (WGS) entry which is preliminary data.</text>
</comment>
<keyword evidence="7 15" id="KW-0028">Amino-acid biosynthesis</keyword>
<feature type="compositionally biased region" description="Polar residues" evidence="16">
    <location>
        <begin position="92"/>
        <end position="102"/>
    </location>
</feature>
<protein>
    <recommendedName>
        <fullName evidence="6 15">Amino-acid acetyltransferase, mitochondrial</fullName>
        <ecNumber evidence="5 15">2.3.1.1</ecNumber>
    </recommendedName>
    <alternativeName>
        <fullName evidence="12 15">Glutamate N-acetyltransferase</fullName>
    </alternativeName>
    <alternativeName>
        <fullName evidence="13 15">N-acetylglutamate synthase</fullName>
    </alternativeName>
</protein>
<dbReference type="EMBL" id="JAVRRT010000027">
    <property type="protein sequence ID" value="KAK5163230.1"/>
    <property type="molecule type" value="Genomic_DNA"/>
</dbReference>
<accession>A0AAV9NXN7</accession>
<proteinExistence type="inferred from homology"/>
<comment type="subcellular location">
    <subcellularLocation>
        <location evidence="2 15">Mitochondrion</location>
    </subcellularLocation>
</comment>
<evidence type="ECO:0000256" key="5">
    <source>
        <dbReference type="ARBA" id="ARBA00012697"/>
    </source>
</evidence>
<keyword evidence="9" id="KW-0809">Transit peptide</keyword>
<dbReference type="Gene3D" id="3.40.630.30">
    <property type="match status" value="1"/>
</dbReference>
<dbReference type="Pfam" id="PF04768">
    <property type="entry name" value="NAT"/>
    <property type="match status" value="1"/>
</dbReference>
<evidence type="ECO:0000256" key="12">
    <source>
        <dbReference type="ARBA" id="ARBA00030346"/>
    </source>
</evidence>
<evidence type="ECO:0000256" key="14">
    <source>
        <dbReference type="ARBA" id="ARBA00048372"/>
    </source>
</evidence>
<evidence type="ECO:0000256" key="10">
    <source>
        <dbReference type="ARBA" id="ARBA00023128"/>
    </source>
</evidence>
<comment type="similarity">
    <text evidence="4 15">Belongs to the acetyltransferase family.</text>
</comment>
<dbReference type="GO" id="GO:0005759">
    <property type="term" value="C:mitochondrial matrix"/>
    <property type="evidence" value="ECO:0007669"/>
    <property type="project" value="TreeGrafter"/>
</dbReference>
<feature type="domain" description="N-acetyltransferase" evidence="17">
    <location>
        <begin position="504"/>
        <end position="669"/>
    </location>
</feature>
<reference evidence="18 19" key="1">
    <citation type="submission" date="2023-08" db="EMBL/GenBank/DDBJ databases">
        <title>Black Yeasts Isolated from many extreme environments.</title>
        <authorList>
            <person name="Coleine C."/>
            <person name="Stajich J.E."/>
            <person name="Selbmann L."/>
        </authorList>
    </citation>
    <scope>NUCLEOTIDE SEQUENCE [LARGE SCALE GENOMIC DNA]</scope>
    <source>
        <strain evidence="18 19">CCFEE 5935</strain>
    </source>
</reference>
<evidence type="ECO:0000256" key="11">
    <source>
        <dbReference type="ARBA" id="ARBA00023315"/>
    </source>
</evidence>
<dbReference type="PANTHER" id="PTHR23342">
    <property type="entry name" value="N-ACETYLGLUTAMATE SYNTHASE"/>
    <property type="match status" value="1"/>
</dbReference>
<keyword evidence="8 15" id="KW-0808">Transferase</keyword>
<dbReference type="GO" id="GO:0004042">
    <property type="term" value="F:L-glutamate N-acetyltransferase activity"/>
    <property type="evidence" value="ECO:0007669"/>
    <property type="project" value="InterPro"/>
</dbReference>
<dbReference type="InterPro" id="IPR036393">
    <property type="entry name" value="AceGlu_kinase-like_sf"/>
</dbReference>
<comment type="pathway">
    <text evidence="3 15">Amino-acid biosynthesis; L-arginine biosynthesis; N(2)-acetyl-L-ornithine from L-glutamate: step 1/4.</text>
</comment>
<comment type="function">
    <text evidence="1 15">N-acetylglutamate synthase involved in arginine biosynthesis.</text>
</comment>
<dbReference type="EC" id="2.3.1.1" evidence="5 15"/>
<keyword evidence="10 15" id="KW-0496">Mitochondrion</keyword>
<evidence type="ECO:0000256" key="13">
    <source>
        <dbReference type="ARBA" id="ARBA00033251"/>
    </source>
</evidence>
<evidence type="ECO:0000256" key="9">
    <source>
        <dbReference type="ARBA" id="ARBA00022946"/>
    </source>
</evidence>
<dbReference type="Proteomes" id="UP001337655">
    <property type="component" value="Unassembled WGS sequence"/>
</dbReference>
<evidence type="ECO:0000256" key="3">
    <source>
        <dbReference type="ARBA" id="ARBA00004925"/>
    </source>
</evidence>
<keyword evidence="19" id="KW-1185">Reference proteome</keyword>
<organism evidence="18 19">
    <name type="scientific">Saxophila tyrrhenica</name>
    <dbReference type="NCBI Taxonomy" id="1690608"/>
    <lineage>
        <taxon>Eukaryota</taxon>
        <taxon>Fungi</taxon>
        <taxon>Dikarya</taxon>
        <taxon>Ascomycota</taxon>
        <taxon>Pezizomycotina</taxon>
        <taxon>Dothideomycetes</taxon>
        <taxon>Dothideomycetidae</taxon>
        <taxon>Mycosphaerellales</taxon>
        <taxon>Extremaceae</taxon>
        <taxon>Saxophila</taxon>
    </lineage>
</organism>
<feature type="compositionally biased region" description="Basic and acidic residues" evidence="16">
    <location>
        <begin position="104"/>
        <end position="120"/>
    </location>
</feature>
<evidence type="ECO:0000256" key="1">
    <source>
        <dbReference type="ARBA" id="ARBA00002294"/>
    </source>
</evidence>
<dbReference type="PIRSF" id="PIRSF007892">
    <property type="entry name" value="NAGS_fungal"/>
    <property type="match status" value="1"/>
</dbReference>
<evidence type="ECO:0000256" key="2">
    <source>
        <dbReference type="ARBA" id="ARBA00004173"/>
    </source>
</evidence>
<feature type="compositionally biased region" description="Polar residues" evidence="16">
    <location>
        <begin position="33"/>
        <end position="50"/>
    </location>
</feature>
<dbReference type="GO" id="GO:0006592">
    <property type="term" value="P:ornithine biosynthetic process"/>
    <property type="evidence" value="ECO:0007669"/>
    <property type="project" value="TreeGrafter"/>
</dbReference>
<evidence type="ECO:0000256" key="15">
    <source>
        <dbReference type="PIRNR" id="PIRNR007892"/>
    </source>
</evidence>
<name>A0AAV9NXN7_9PEZI</name>
<evidence type="ECO:0000256" key="8">
    <source>
        <dbReference type="ARBA" id="ARBA00022679"/>
    </source>
</evidence>
<comment type="catalytic activity">
    <reaction evidence="14 15">
        <text>L-glutamate + acetyl-CoA = N-acetyl-L-glutamate + CoA + H(+)</text>
        <dbReference type="Rhea" id="RHEA:24292"/>
        <dbReference type="ChEBI" id="CHEBI:15378"/>
        <dbReference type="ChEBI" id="CHEBI:29985"/>
        <dbReference type="ChEBI" id="CHEBI:44337"/>
        <dbReference type="ChEBI" id="CHEBI:57287"/>
        <dbReference type="ChEBI" id="CHEBI:57288"/>
        <dbReference type="EC" id="2.3.1.1"/>
    </reaction>
</comment>
<evidence type="ECO:0000256" key="16">
    <source>
        <dbReference type="SAM" id="MobiDB-lite"/>
    </source>
</evidence>
<feature type="region of interest" description="Disordered" evidence="16">
    <location>
        <begin position="87"/>
        <end position="122"/>
    </location>
</feature>
<evidence type="ECO:0000313" key="19">
    <source>
        <dbReference type="Proteomes" id="UP001337655"/>
    </source>
</evidence>
<gene>
    <name evidence="18" type="primary">ARG2</name>
    <name evidence="18" type="ORF">LTR77_010816</name>
</gene>
<dbReference type="InterPro" id="IPR006855">
    <property type="entry name" value="Vertebrate-like_GNAT_dom"/>
</dbReference>
<dbReference type="AlphaFoldDB" id="A0AAV9NXN7"/>
<dbReference type="InterPro" id="IPR011190">
    <property type="entry name" value="GlcNAc_Synth_fun"/>
</dbReference>
<dbReference type="Gene3D" id="3.40.1160.10">
    <property type="entry name" value="Acetylglutamate kinase-like"/>
    <property type="match status" value="1"/>
</dbReference>
<keyword evidence="11 15" id="KW-0012">Acyltransferase</keyword>
<dbReference type="RefSeq" id="XP_064653755.1">
    <property type="nucleotide sequence ID" value="XM_064808033.1"/>
</dbReference>
<dbReference type="FunFam" id="3.40.630.30:FF:000049">
    <property type="entry name" value="Amino-acid acetyltransferase, mitochondrial"/>
    <property type="match status" value="1"/>
</dbReference>
<dbReference type="GeneID" id="89932141"/>
<sequence>MTTSMLASGRAKVPGNLKAPLAKSCKRVSTPVQCYSSSATASPQSTNGRTRSPAKGDDAATQRELFMNVLTANATKRDAKQYLARFKPAKDASTSKTATLSPLEQERNARHRRDQDRLDRSGVNLGGLYAPARAIAESPQFTQPHVGERTAATPQQTLHVALVCLRAPESLDDATLEGVATTLSQLVKLDMRIAIVLDCGGDAGATSMREQSSAIKHQCDRLAKVIGKHSTKGARLVLGALELTDEGSHGSVQGTTDSAATVSVPSLLTDPLKRSVIPIVPTLAHTATSQLVQIPATTIMIALSRLFSGLPTSPTIPGDSRPTINTSLDRIIVLDEAGGVPSKARGDGAHVFINLDQEYSEIEGELVEYGKEIPTVTDARNVYEQHRSNLAMTKACLTLLPSASSALVITPQEAAVSSQSTEDDSSIGAGTRRRRNTLIHNLLTNKPIVSSSLPVARLPPAPGADADVDSPDMPRATLIKRGMPVTIIPPPDPTHGWLAPASGQTTLDLETDPRVDLPRLVHLIEDSFRRKLDVRHYLDRIRGRTAGLIVAGEYEGGAILTWETPPGALDSDPSRLVPYLDKFAVLSNSQGSSGVADIVFQAMVRTCFPAGVCWRSRKDNPVNKWYFERSEGTWMVPESNWTMFWTGEGVVEGRGRWEDYVGACRGVGPSWADKGRVAD</sequence>
<evidence type="ECO:0000256" key="7">
    <source>
        <dbReference type="ARBA" id="ARBA00022605"/>
    </source>
</evidence>
<dbReference type="PANTHER" id="PTHR23342:SF4">
    <property type="entry name" value="AMINO-ACID ACETYLTRANSFERASE, MITOCHONDRIAL"/>
    <property type="match status" value="1"/>
</dbReference>
<dbReference type="GO" id="GO:0006526">
    <property type="term" value="P:L-arginine biosynthetic process"/>
    <property type="evidence" value="ECO:0007669"/>
    <property type="project" value="TreeGrafter"/>
</dbReference>
<evidence type="ECO:0000259" key="17">
    <source>
        <dbReference type="PROSITE" id="PS51731"/>
    </source>
</evidence>
<feature type="region of interest" description="Disordered" evidence="16">
    <location>
        <begin position="33"/>
        <end position="58"/>
    </location>
</feature>
<evidence type="ECO:0000313" key="18">
    <source>
        <dbReference type="EMBL" id="KAK5163230.1"/>
    </source>
</evidence>
<evidence type="ECO:0000256" key="6">
    <source>
        <dbReference type="ARBA" id="ARBA00018802"/>
    </source>
</evidence>
<evidence type="ECO:0000256" key="4">
    <source>
        <dbReference type="ARBA" id="ARBA00008694"/>
    </source>
</evidence>